<dbReference type="GO" id="GO:0006635">
    <property type="term" value="P:fatty acid beta-oxidation"/>
    <property type="evidence" value="ECO:0007669"/>
    <property type="project" value="TreeGrafter"/>
</dbReference>
<evidence type="ECO:0000259" key="5">
    <source>
        <dbReference type="Pfam" id="PF00108"/>
    </source>
</evidence>
<feature type="domain" description="Thiolase C-terminal" evidence="6">
    <location>
        <begin position="273"/>
        <end position="370"/>
    </location>
</feature>
<dbReference type="InterPro" id="IPR020616">
    <property type="entry name" value="Thiolase_N"/>
</dbReference>
<dbReference type="CDD" id="cd00751">
    <property type="entry name" value="thiolase"/>
    <property type="match status" value="1"/>
</dbReference>
<dbReference type="PANTHER" id="PTHR18919">
    <property type="entry name" value="ACETYL-COA C-ACYLTRANSFERASE"/>
    <property type="match status" value="1"/>
</dbReference>
<dbReference type="GO" id="GO:0003985">
    <property type="term" value="F:acetyl-CoA C-acetyltransferase activity"/>
    <property type="evidence" value="ECO:0007669"/>
    <property type="project" value="TreeGrafter"/>
</dbReference>
<dbReference type="InterPro" id="IPR020615">
    <property type="entry name" value="Thiolase_acyl_enz_int_AS"/>
</dbReference>
<name>A0AAV1JNQ7_9NEOP</name>
<dbReference type="Gene3D" id="3.40.47.10">
    <property type="match status" value="1"/>
</dbReference>
<comment type="caution">
    <text evidence="7">The sequence shown here is derived from an EMBL/GenBank/DDBJ whole genome shotgun (WGS) entry which is preliminary data.</text>
</comment>
<feature type="domain" description="Thiolase N-terminal" evidence="5">
    <location>
        <begin position="8"/>
        <end position="265"/>
    </location>
</feature>
<evidence type="ECO:0000256" key="2">
    <source>
        <dbReference type="ARBA" id="ARBA00022679"/>
    </source>
</evidence>
<sequence length="392" mass="42474">MSVRAKGIFVVAAKRTPFCKYGGAMQMLPASQVFAEAAKDAIRSAKLNPSVIDSTIVGNINFLSQCDGGKTPRYCGIYSGVPIDKPSLGVNKTCGSGLQAIITGAVEILTNSAKACLVGGTEVMSALPMLVRDVRFGTTLNKSYVIEDYIQKPLLDTYTGLSQYDIAEKIAKQRNITREDVDRFAFGSYLKWKAAQDENLFKSEITPIKSILNDKEYIISVDELDETRSNNDIDKAANLGDGNIITDGNSAAPADGAAALILVNDEVVKDQNLKPIAKLSGWACVGADPPNELGAVVAIKRVLDYLNVTIEDIDVFEINETFASETLAVIKDLGIDECKINVNGGALVLGNPVSATGARMATHIVHFVKDWQYKDGNRCFFLRWWSGYSSCF</sequence>
<comment type="similarity">
    <text evidence="1 4">Belongs to the thiolase-like superfamily. Thiolase family.</text>
</comment>
<dbReference type="InterPro" id="IPR002155">
    <property type="entry name" value="Thiolase"/>
</dbReference>
<dbReference type="NCBIfam" id="TIGR01930">
    <property type="entry name" value="AcCoA-C-Actrans"/>
    <property type="match status" value="1"/>
</dbReference>
<dbReference type="GO" id="GO:0005739">
    <property type="term" value="C:mitochondrion"/>
    <property type="evidence" value="ECO:0007669"/>
    <property type="project" value="TreeGrafter"/>
</dbReference>
<reference evidence="7 8" key="1">
    <citation type="submission" date="2023-11" db="EMBL/GenBank/DDBJ databases">
        <authorList>
            <person name="Okamura Y."/>
        </authorList>
    </citation>
    <scope>NUCLEOTIDE SEQUENCE [LARGE SCALE GENOMIC DNA]</scope>
</reference>
<dbReference type="PANTHER" id="PTHR18919:SF107">
    <property type="entry name" value="ACETYL-COA ACETYLTRANSFERASE, CYTOSOLIC"/>
    <property type="match status" value="1"/>
</dbReference>
<keyword evidence="2 4" id="KW-0808">Transferase</keyword>
<dbReference type="Pfam" id="PF00108">
    <property type="entry name" value="Thiolase_N"/>
    <property type="match status" value="1"/>
</dbReference>
<keyword evidence="3 4" id="KW-0012">Acyltransferase</keyword>
<dbReference type="Pfam" id="PF02803">
    <property type="entry name" value="Thiolase_C"/>
    <property type="match status" value="1"/>
</dbReference>
<gene>
    <name evidence="7" type="ORF">LNINA_LOCUS9482</name>
</gene>
<accession>A0AAV1JNQ7</accession>
<evidence type="ECO:0000313" key="8">
    <source>
        <dbReference type="Proteomes" id="UP001497472"/>
    </source>
</evidence>
<dbReference type="PIRSF" id="PIRSF000429">
    <property type="entry name" value="Ac-CoA_Ac_transf"/>
    <property type="match status" value="1"/>
</dbReference>
<dbReference type="EMBL" id="CAVLEF010000081">
    <property type="protein sequence ID" value="CAK1550245.1"/>
    <property type="molecule type" value="Genomic_DNA"/>
</dbReference>
<protein>
    <submittedName>
        <fullName evidence="7">Uncharacterized protein</fullName>
    </submittedName>
</protein>
<dbReference type="InterPro" id="IPR016039">
    <property type="entry name" value="Thiolase-like"/>
</dbReference>
<proteinExistence type="inferred from homology"/>
<evidence type="ECO:0000256" key="1">
    <source>
        <dbReference type="ARBA" id="ARBA00010982"/>
    </source>
</evidence>
<evidence type="ECO:0000259" key="6">
    <source>
        <dbReference type="Pfam" id="PF02803"/>
    </source>
</evidence>
<organism evidence="7 8">
    <name type="scientific">Leptosia nina</name>
    <dbReference type="NCBI Taxonomy" id="320188"/>
    <lineage>
        <taxon>Eukaryota</taxon>
        <taxon>Metazoa</taxon>
        <taxon>Ecdysozoa</taxon>
        <taxon>Arthropoda</taxon>
        <taxon>Hexapoda</taxon>
        <taxon>Insecta</taxon>
        <taxon>Pterygota</taxon>
        <taxon>Neoptera</taxon>
        <taxon>Endopterygota</taxon>
        <taxon>Lepidoptera</taxon>
        <taxon>Glossata</taxon>
        <taxon>Ditrysia</taxon>
        <taxon>Papilionoidea</taxon>
        <taxon>Pieridae</taxon>
        <taxon>Pierinae</taxon>
        <taxon>Leptosia</taxon>
    </lineage>
</organism>
<dbReference type="SUPFAM" id="SSF53901">
    <property type="entry name" value="Thiolase-like"/>
    <property type="match status" value="2"/>
</dbReference>
<evidence type="ECO:0000313" key="7">
    <source>
        <dbReference type="EMBL" id="CAK1550245.1"/>
    </source>
</evidence>
<keyword evidence="8" id="KW-1185">Reference proteome</keyword>
<evidence type="ECO:0000256" key="4">
    <source>
        <dbReference type="RuleBase" id="RU003557"/>
    </source>
</evidence>
<dbReference type="Proteomes" id="UP001497472">
    <property type="component" value="Unassembled WGS sequence"/>
</dbReference>
<evidence type="ECO:0000256" key="3">
    <source>
        <dbReference type="ARBA" id="ARBA00023315"/>
    </source>
</evidence>
<dbReference type="AlphaFoldDB" id="A0AAV1JNQ7"/>
<dbReference type="InterPro" id="IPR020617">
    <property type="entry name" value="Thiolase_C"/>
</dbReference>
<dbReference type="PROSITE" id="PS00098">
    <property type="entry name" value="THIOLASE_1"/>
    <property type="match status" value="1"/>
</dbReference>